<protein>
    <submittedName>
        <fullName evidence="1">Uncharacterized protein</fullName>
    </submittedName>
</protein>
<name>A0A3N7HZP3_9BURK</name>
<evidence type="ECO:0000313" key="2">
    <source>
        <dbReference type="Proteomes" id="UP000267464"/>
    </source>
</evidence>
<accession>A0A3N7HZP3</accession>
<dbReference type="AlphaFoldDB" id="A0A3N7HZP3"/>
<proteinExistence type="predicted"/>
<gene>
    <name evidence="1" type="ORF">DZC73_06215</name>
</gene>
<organism evidence="1 2">
    <name type="scientific">Piscinibacter terrae</name>
    <dbReference type="NCBI Taxonomy" id="2496871"/>
    <lineage>
        <taxon>Bacteria</taxon>
        <taxon>Pseudomonadati</taxon>
        <taxon>Pseudomonadota</taxon>
        <taxon>Betaproteobacteria</taxon>
        <taxon>Burkholderiales</taxon>
        <taxon>Sphaerotilaceae</taxon>
        <taxon>Piscinibacter</taxon>
    </lineage>
</organism>
<dbReference type="EMBL" id="QUSW01000001">
    <property type="protein sequence ID" value="RQP26591.1"/>
    <property type="molecule type" value="Genomic_DNA"/>
</dbReference>
<dbReference type="Proteomes" id="UP000267464">
    <property type="component" value="Unassembled WGS sequence"/>
</dbReference>
<reference evidence="1 2" key="2">
    <citation type="submission" date="2018-12" db="EMBL/GenBank/DDBJ databases">
        <title>Rhizobacter gummiphilus sp. nov., a rubber-degrading bacterium isolated from the soil of a botanical garden in Japan.</title>
        <authorList>
            <person name="Shunsuke S.S."/>
        </authorList>
    </citation>
    <scope>NUCLEOTIDE SEQUENCE [LARGE SCALE GENOMIC DNA]</scope>
    <source>
        <strain evidence="1 2">S-16</strain>
    </source>
</reference>
<reference evidence="1 2" key="1">
    <citation type="submission" date="2018-08" db="EMBL/GenBank/DDBJ databases">
        <authorList>
            <person name="Khan S.A."/>
            <person name="Jeon C.O."/>
            <person name="Chun B.H."/>
            <person name="Jeong S.E."/>
        </authorList>
    </citation>
    <scope>NUCLEOTIDE SEQUENCE [LARGE SCALE GENOMIC DNA]</scope>
    <source>
        <strain evidence="1 2">S-16</strain>
    </source>
</reference>
<sequence length="84" mass="9384">MYWDGRHGAVRNGDDTRILVERPLLRGAANADQLEEIDYAPEVNVMQVRERTGDWRQMTADEIAACDALLAGLTQPDWLTAEAA</sequence>
<evidence type="ECO:0000313" key="1">
    <source>
        <dbReference type="EMBL" id="RQP26591.1"/>
    </source>
</evidence>
<keyword evidence="2" id="KW-1185">Reference proteome</keyword>
<comment type="caution">
    <text evidence="1">The sequence shown here is derived from an EMBL/GenBank/DDBJ whole genome shotgun (WGS) entry which is preliminary data.</text>
</comment>